<dbReference type="CDD" id="cd00082">
    <property type="entry name" value="HisKA"/>
    <property type="match status" value="1"/>
</dbReference>
<dbReference type="SUPFAM" id="SSF55874">
    <property type="entry name" value="ATPase domain of HSP90 chaperone/DNA topoisomerase II/histidine kinase"/>
    <property type="match status" value="2"/>
</dbReference>
<dbReference type="SUPFAM" id="SSF47384">
    <property type="entry name" value="Homodimeric domain of signal transducing histidine kinase"/>
    <property type="match status" value="1"/>
</dbReference>
<evidence type="ECO:0000256" key="6">
    <source>
        <dbReference type="PROSITE-ProRule" id="PRU00169"/>
    </source>
</evidence>
<dbReference type="SMART" id="SM00448">
    <property type="entry name" value="REC"/>
    <property type="match status" value="1"/>
</dbReference>
<keyword evidence="5" id="KW-0418">Kinase</keyword>
<keyword evidence="3 6" id="KW-0597">Phosphoprotein</keyword>
<feature type="domain" description="Response regulatory" evidence="9">
    <location>
        <begin position="487"/>
        <end position="608"/>
    </location>
</feature>
<dbReference type="CDD" id="cd16922">
    <property type="entry name" value="HATPase_EvgS-ArcB-TorS-like"/>
    <property type="match status" value="1"/>
</dbReference>
<dbReference type="PROSITE" id="PS50110">
    <property type="entry name" value="RESPONSE_REGULATORY"/>
    <property type="match status" value="1"/>
</dbReference>
<dbReference type="EC" id="2.7.13.3" evidence="2"/>
<dbReference type="InterPro" id="IPR011006">
    <property type="entry name" value="CheY-like_superfamily"/>
</dbReference>
<keyword evidence="4" id="KW-0808">Transferase</keyword>
<evidence type="ECO:0000256" key="2">
    <source>
        <dbReference type="ARBA" id="ARBA00012438"/>
    </source>
</evidence>
<dbReference type="GO" id="GO:0009927">
    <property type="term" value="F:histidine phosphotransfer kinase activity"/>
    <property type="evidence" value="ECO:0007669"/>
    <property type="project" value="TreeGrafter"/>
</dbReference>
<dbReference type="GO" id="GO:0000155">
    <property type="term" value="F:phosphorelay sensor kinase activity"/>
    <property type="evidence" value="ECO:0007669"/>
    <property type="project" value="InterPro"/>
</dbReference>
<dbReference type="InterPro" id="IPR003661">
    <property type="entry name" value="HisK_dim/P_dom"/>
</dbReference>
<dbReference type="PRINTS" id="PR00344">
    <property type="entry name" value="BCTRLSENSOR"/>
</dbReference>
<dbReference type="PROSITE" id="PS50109">
    <property type="entry name" value="HIS_KIN"/>
    <property type="match status" value="1"/>
</dbReference>
<dbReference type="GO" id="GO:0005886">
    <property type="term" value="C:plasma membrane"/>
    <property type="evidence" value="ECO:0007669"/>
    <property type="project" value="TreeGrafter"/>
</dbReference>
<evidence type="ECO:0000259" key="8">
    <source>
        <dbReference type="PROSITE" id="PS50109"/>
    </source>
</evidence>
<accession>A0A6J4H7V4</accession>
<dbReference type="Pfam" id="PF02518">
    <property type="entry name" value="HATPase_c"/>
    <property type="match status" value="1"/>
</dbReference>
<dbReference type="AlphaFoldDB" id="A0A6J4H7V4"/>
<evidence type="ECO:0000259" key="9">
    <source>
        <dbReference type="PROSITE" id="PS50110"/>
    </source>
</evidence>
<dbReference type="InterPro" id="IPR036890">
    <property type="entry name" value="HATPase_C_sf"/>
</dbReference>
<dbReference type="PANTHER" id="PTHR43047">
    <property type="entry name" value="TWO-COMPONENT HISTIDINE PROTEIN KINASE"/>
    <property type="match status" value="1"/>
</dbReference>
<dbReference type="PANTHER" id="PTHR43047:SF72">
    <property type="entry name" value="OSMOSENSING HISTIDINE PROTEIN KINASE SLN1"/>
    <property type="match status" value="1"/>
</dbReference>
<gene>
    <name evidence="10" type="ORF">AVDCRST_MAG08-452</name>
</gene>
<organism evidence="10">
    <name type="scientific">uncultured Acetobacteraceae bacterium</name>
    <dbReference type="NCBI Taxonomy" id="169975"/>
    <lineage>
        <taxon>Bacteria</taxon>
        <taxon>Pseudomonadati</taxon>
        <taxon>Pseudomonadota</taxon>
        <taxon>Alphaproteobacteria</taxon>
        <taxon>Acetobacterales</taxon>
        <taxon>Acetobacteraceae</taxon>
        <taxon>environmental samples</taxon>
    </lineage>
</organism>
<protein>
    <recommendedName>
        <fullName evidence="2">histidine kinase</fullName>
        <ecNumber evidence="2">2.7.13.3</ecNumber>
    </recommendedName>
</protein>
<dbReference type="Gene3D" id="1.10.287.130">
    <property type="match status" value="1"/>
</dbReference>
<dbReference type="Pfam" id="PF00072">
    <property type="entry name" value="Response_reg"/>
    <property type="match status" value="1"/>
</dbReference>
<dbReference type="Gene3D" id="3.40.50.2300">
    <property type="match status" value="1"/>
</dbReference>
<dbReference type="EMBL" id="CADCTG010000049">
    <property type="protein sequence ID" value="CAA9217218.1"/>
    <property type="molecule type" value="Genomic_DNA"/>
</dbReference>
<name>A0A6J4H7V4_9PROT</name>
<dbReference type="SMART" id="SM00388">
    <property type="entry name" value="HisKA"/>
    <property type="match status" value="1"/>
</dbReference>
<evidence type="ECO:0000256" key="5">
    <source>
        <dbReference type="ARBA" id="ARBA00022777"/>
    </source>
</evidence>
<evidence type="ECO:0000256" key="7">
    <source>
        <dbReference type="SAM" id="Coils"/>
    </source>
</evidence>
<evidence type="ECO:0000313" key="10">
    <source>
        <dbReference type="EMBL" id="CAA9217218.1"/>
    </source>
</evidence>
<dbReference type="InterPro" id="IPR005467">
    <property type="entry name" value="His_kinase_dom"/>
</dbReference>
<dbReference type="InterPro" id="IPR036097">
    <property type="entry name" value="HisK_dim/P_sf"/>
</dbReference>
<reference evidence="10" key="1">
    <citation type="submission" date="2020-02" db="EMBL/GenBank/DDBJ databases">
        <authorList>
            <person name="Meier V. D."/>
        </authorList>
    </citation>
    <scope>NUCLEOTIDE SEQUENCE</scope>
    <source>
        <strain evidence="10">AVDCRST_MAG08</strain>
    </source>
</reference>
<evidence type="ECO:0000256" key="1">
    <source>
        <dbReference type="ARBA" id="ARBA00000085"/>
    </source>
</evidence>
<feature type="modified residue" description="4-aspartylphosphate" evidence="6">
    <location>
        <position position="542"/>
    </location>
</feature>
<dbReference type="SMART" id="SM00387">
    <property type="entry name" value="HATPase_c"/>
    <property type="match status" value="2"/>
</dbReference>
<feature type="coiled-coil region" evidence="7">
    <location>
        <begin position="175"/>
        <end position="219"/>
    </location>
</feature>
<dbReference type="Gene3D" id="3.30.565.10">
    <property type="entry name" value="Histidine kinase-like ATPase, C-terminal domain"/>
    <property type="match status" value="2"/>
</dbReference>
<evidence type="ECO:0000256" key="3">
    <source>
        <dbReference type="ARBA" id="ARBA00022553"/>
    </source>
</evidence>
<proteinExistence type="predicted"/>
<dbReference type="Pfam" id="PF13581">
    <property type="entry name" value="HATPase_c_2"/>
    <property type="match status" value="1"/>
</dbReference>
<dbReference type="Pfam" id="PF00512">
    <property type="entry name" value="HisKA"/>
    <property type="match status" value="1"/>
</dbReference>
<comment type="catalytic activity">
    <reaction evidence="1">
        <text>ATP + protein L-histidine = ADP + protein N-phospho-L-histidine.</text>
        <dbReference type="EC" id="2.7.13.3"/>
    </reaction>
</comment>
<keyword evidence="7" id="KW-0175">Coiled coil</keyword>
<dbReference type="InterPro" id="IPR004358">
    <property type="entry name" value="Sig_transdc_His_kin-like_C"/>
</dbReference>
<feature type="domain" description="Histidine kinase" evidence="8">
    <location>
        <begin position="240"/>
        <end position="461"/>
    </location>
</feature>
<sequence length="621" mass="66501">MTPVVSGAGWWPILSVPIAVEADVVTARQRARRVAELVGFDAQDQTRIATAVSEIARNAFEHGGRGRAQFALRDAGGDDPPEAQRQRLVVRVSDDGPGFGDLDAVLEGRHRSKAGLGVGLLGAKRLMDGFRVETGAGGSTVELEKALPRRRSRLDREDLGEVVARLARERAVDPLNVLSEQNRELVRSLDELKARQDELARLNQELEDTNRGVVALYAELDARAEQLRQASDLKSRFLSNMSHEFRTPLNSVLALSRLLLDRTDGELSEEQERQVGYIRKSTESLAGLVDDLLDLAKVEAGKLDVRPADFTAAELFGGLRGALKPLRTNEAVALVFEEPPADFPPLSTDEAKVAQVLRNFVSNALKFTPEGEVRVSAAHDRDADRVLFAVADTGIGIAPEDQPRVFEEFAQIENPLQSRAKGTGLGLPLSRRLAELLGGEIALRSEPGRGSVFMLSIPRVFSGVAAVSGAGLAEPPIATGPRDRGACVLVVDDDKAFRYALRQMLNGAGYGGPAHDVVEAADGVEGLRLARAEPRPDAILLDLRMPVLDGYAVLRALAADPLTRGVPVIVATSTAEASGADARLAHARAVLSKDGLSREALVAALRGAIAASRAAAPEGER</sequence>
<dbReference type="SUPFAM" id="SSF52172">
    <property type="entry name" value="CheY-like"/>
    <property type="match status" value="1"/>
</dbReference>
<dbReference type="InterPro" id="IPR003594">
    <property type="entry name" value="HATPase_dom"/>
</dbReference>
<evidence type="ECO:0000256" key="4">
    <source>
        <dbReference type="ARBA" id="ARBA00022679"/>
    </source>
</evidence>
<dbReference type="InterPro" id="IPR001789">
    <property type="entry name" value="Sig_transdc_resp-reg_receiver"/>
</dbReference>